<organism evidence="2 3">
    <name type="scientific">Crossiella cryophila</name>
    <dbReference type="NCBI Taxonomy" id="43355"/>
    <lineage>
        <taxon>Bacteria</taxon>
        <taxon>Bacillati</taxon>
        <taxon>Actinomycetota</taxon>
        <taxon>Actinomycetes</taxon>
        <taxon>Pseudonocardiales</taxon>
        <taxon>Pseudonocardiaceae</taxon>
        <taxon>Crossiella</taxon>
    </lineage>
</organism>
<dbReference type="InterPro" id="IPR036928">
    <property type="entry name" value="AS_sf"/>
</dbReference>
<reference evidence="2 3" key="1">
    <citation type="submission" date="2020-08" db="EMBL/GenBank/DDBJ databases">
        <title>Sequencing the genomes of 1000 actinobacteria strains.</title>
        <authorList>
            <person name="Klenk H.-P."/>
        </authorList>
    </citation>
    <scope>NUCLEOTIDE SEQUENCE [LARGE SCALE GENOMIC DNA]</scope>
    <source>
        <strain evidence="2 3">DSM 44230</strain>
    </source>
</reference>
<dbReference type="InterPro" id="IPR020556">
    <property type="entry name" value="Amidase_CS"/>
</dbReference>
<gene>
    <name evidence="2" type="ORF">HNR67_004329</name>
</gene>
<dbReference type="InterPro" id="IPR023631">
    <property type="entry name" value="Amidase_dom"/>
</dbReference>
<dbReference type="GO" id="GO:0050566">
    <property type="term" value="F:asparaginyl-tRNA synthase (glutamine-hydrolyzing) activity"/>
    <property type="evidence" value="ECO:0007669"/>
    <property type="project" value="UniProtKB-EC"/>
</dbReference>
<evidence type="ECO:0000259" key="1">
    <source>
        <dbReference type="Pfam" id="PF01425"/>
    </source>
</evidence>
<keyword evidence="2" id="KW-0436">Ligase</keyword>
<feature type="domain" description="Amidase" evidence="1">
    <location>
        <begin position="25"/>
        <end position="434"/>
    </location>
</feature>
<comment type="caution">
    <text evidence="2">The sequence shown here is derived from an EMBL/GenBank/DDBJ whole genome shotgun (WGS) entry which is preliminary data.</text>
</comment>
<dbReference type="PANTHER" id="PTHR11895">
    <property type="entry name" value="TRANSAMIDASE"/>
    <property type="match status" value="1"/>
</dbReference>
<keyword evidence="2" id="KW-0808">Transferase</keyword>
<keyword evidence="3" id="KW-1185">Reference proteome</keyword>
<dbReference type="Proteomes" id="UP000533598">
    <property type="component" value="Unassembled WGS sequence"/>
</dbReference>
<dbReference type="EC" id="6.3.5.7" evidence="2"/>
<dbReference type="InterPro" id="IPR000120">
    <property type="entry name" value="Amidase"/>
</dbReference>
<dbReference type="EMBL" id="JACHMH010000001">
    <property type="protein sequence ID" value="MBB4678211.1"/>
    <property type="molecule type" value="Genomic_DNA"/>
</dbReference>
<dbReference type="GO" id="GO:0016740">
    <property type="term" value="F:transferase activity"/>
    <property type="evidence" value="ECO:0007669"/>
    <property type="project" value="UniProtKB-KW"/>
</dbReference>
<proteinExistence type="predicted"/>
<dbReference type="RefSeq" id="WP_185004070.1">
    <property type="nucleotide sequence ID" value="NZ_BAAAUI010000004.1"/>
</dbReference>
<evidence type="ECO:0000313" key="2">
    <source>
        <dbReference type="EMBL" id="MBB4678211.1"/>
    </source>
</evidence>
<dbReference type="PROSITE" id="PS00571">
    <property type="entry name" value="AMIDASES"/>
    <property type="match status" value="1"/>
</dbReference>
<dbReference type="AlphaFoldDB" id="A0A7W7CE40"/>
<dbReference type="SUPFAM" id="SSF75304">
    <property type="entry name" value="Amidase signature (AS) enzymes"/>
    <property type="match status" value="1"/>
</dbReference>
<dbReference type="EC" id="6.3.5.6" evidence="2"/>
<name>A0A7W7CE40_9PSEU</name>
<accession>A0A7W7CE40</accession>
<dbReference type="Gene3D" id="3.90.1300.10">
    <property type="entry name" value="Amidase signature (AS) domain"/>
    <property type="match status" value="1"/>
</dbReference>
<protein>
    <submittedName>
        <fullName evidence="2">Aspartyl-tRNA(Asn)/glutamyl-tRNA(Gln) amidotransferase subunit A</fullName>
        <ecNumber evidence="2">6.3.5.6</ecNumber>
        <ecNumber evidence="2">6.3.5.7</ecNumber>
    </submittedName>
</protein>
<sequence>MIGQPGSLLAAAAALRAGEITSVALTESVLAAADRLDGWLGVYLTRLDDQALAAAARADRELAAGLDRGPLHGIPVGVKDSIALAGAPTTAQSLVADPGFHGGRDAAVVARLRAAGAVLTGKTTLMEFGIGLPDAAKPFPVPRHPLDPSRWPGGSSSGSASGVAAGMFLAGIGSDTAGSIRMPAAFCGVTGLMPTFGRVPTAGCVPLGPSLDRVGPLAHGALDCAAVLAALTSFTMPRLDDDLTGLRIGVVREQHFPAHGDPAVAPAFDAALDVLAGLGAELTEVRLPLWPELITATLVTADCEGLAYHRDRLRTRWPDYTVAARGLLANGALVSGADYVQAQRVRRAGRAAVAALFDVVDVLACPTASTGAPPLSALTTPAGHQDNDGLFGLVHTPYWNSVRNPVLALPMGRTAEGLPLSLQLAGPDFGEQLLIQIGAAFQEHTGWHRPLSTVEVAA</sequence>
<dbReference type="Pfam" id="PF01425">
    <property type="entry name" value="Amidase"/>
    <property type="match status" value="1"/>
</dbReference>
<dbReference type="PANTHER" id="PTHR11895:SF176">
    <property type="entry name" value="AMIDASE AMID-RELATED"/>
    <property type="match status" value="1"/>
</dbReference>
<dbReference type="GO" id="GO:0050567">
    <property type="term" value="F:glutaminyl-tRNA synthase (glutamine-hydrolyzing) activity"/>
    <property type="evidence" value="ECO:0007669"/>
    <property type="project" value="UniProtKB-EC"/>
</dbReference>
<evidence type="ECO:0000313" key="3">
    <source>
        <dbReference type="Proteomes" id="UP000533598"/>
    </source>
</evidence>